<evidence type="ECO:0000313" key="10">
    <source>
        <dbReference type="Proteomes" id="UP000030671"/>
    </source>
</evidence>
<dbReference type="AlphaFoldDB" id="W4K3D0"/>
<keyword evidence="10" id="KW-1185">Reference proteome</keyword>
<proteinExistence type="inferred from homology"/>
<organism evidence="9 10">
    <name type="scientific">Heterobasidion irregulare (strain TC 32-1)</name>
    <dbReference type="NCBI Taxonomy" id="747525"/>
    <lineage>
        <taxon>Eukaryota</taxon>
        <taxon>Fungi</taxon>
        <taxon>Dikarya</taxon>
        <taxon>Basidiomycota</taxon>
        <taxon>Agaricomycotina</taxon>
        <taxon>Agaricomycetes</taxon>
        <taxon>Russulales</taxon>
        <taxon>Bondarzewiaceae</taxon>
        <taxon>Heterobasidion</taxon>
        <taxon>Heterobasidion annosum species complex</taxon>
    </lineage>
</organism>
<name>W4K3D0_HETIT</name>
<evidence type="ECO:0000256" key="2">
    <source>
        <dbReference type="ARBA" id="ARBA00006357"/>
    </source>
</evidence>
<comment type="subcellular location">
    <subcellularLocation>
        <location evidence="1">Nucleus</location>
    </subcellularLocation>
</comment>
<dbReference type="GO" id="GO:0003676">
    <property type="term" value="F:nucleic acid binding"/>
    <property type="evidence" value="ECO:0007669"/>
    <property type="project" value="InterPro"/>
</dbReference>
<dbReference type="SMART" id="SM00479">
    <property type="entry name" value="EXOIII"/>
    <property type="match status" value="1"/>
</dbReference>
<dbReference type="GO" id="GO:0004527">
    <property type="term" value="F:exonuclease activity"/>
    <property type="evidence" value="ECO:0007669"/>
    <property type="project" value="UniProtKB-KW"/>
</dbReference>
<sequence>MKRPHSNIVTSPNPEQHKVKKMKTSAPVSQGIVQMTAEESKADADGGEWTKVDKRKVKKMKRLDARLDAKAPRFMYAPNEIIKRREAIGVGDIRDFALHLIADAPPVGWVRVENRQAIQKVVVILIPGITLTALSLPPLPTSATSNPNLPISLPLPQPTALTTPDTLGHDLSDRTEEAAAHYGGVPFISKTFSHACPTKAPGEPTKMHSVMGAFFQGPVSGEEKKKRLLQRIASEPFLIFGHPSQYVLKLEQMIENEYPIPSYMADIFTKPRGWVETPQVAETSLGGTHTVKVYAIDCEMCLTEDGKELTRVCLIDFASGNVEYDQLVKPPKPITDYLTRFSGITAESLAPVTTTLPEVQSRLLKFFSVEPTPILLGHSLESDLRALKMCHPKCIDTAIIYHHPRGRPLKPGLAWLTKKWCGREIQARGEGGHDPEEDARACLELLQKKLENGPGYGEFKTDFESIFERMSRSNGHAGMDSVRSAVVDHGNPATWHGAKANTPVGCTSDEDVYQGLLEAIPSHQFVFGRFTDLADVLGWVTPKTEPGADVKLIPPTLDLRTVLSDLDGRLTNLYNALPSRTAFIIFTGHSDPRKMSTLNAKKSAFENALRTARSSNEMSTETWSAQEGRELEEAVERAKRGLVFLSVKI</sequence>
<dbReference type="GO" id="GO:0005634">
    <property type="term" value="C:nucleus"/>
    <property type="evidence" value="ECO:0007669"/>
    <property type="project" value="UniProtKB-SubCell"/>
</dbReference>
<protein>
    <recommendedName>
        <fullName evidence="8">Exonuclease domain-containing protein</fullName>
    </recommendedName>
</protein>
<evidence type="ECO:0000256" key="1">
    <source>
        <dbReference type="ARBA" id="ARBA00004123"/>
    </source>
</evidence>
<dbReference type="HOGENOM" id="CLU_008679_1_0_1"/>
<dbReference type="InterPro" id="IPR013520">
    <property type="entry name" value="Ribonucl_H"/>
</dbReference>
<keyword evidence="6" id="KW-0539">Nucleus</keyword>
<dbReference type="CDD" id="cd06145">
    <property type="entry name" value="REX1_like"/>
    <property type="match status" value="1"/>
</dbReference>
<evidence type="ECO:0000256" key="5">
    <source>
        <dbReference type="ARBA" id="ARBA00022839"/>
    </source>
</evidence>
<keyword evidence="4" id="KW-0378">Hydrolase</keyword>
<dbReference type="Gene3D" id="3.30.420.10">
    <property type="entry name" value="Ribonuclease H-like superfamily/Ribonuclease H"/>
    <property type="match status" value="1"/>
</dbReference>
<evidence type="ECO:0000256" key="7">
    <source>
        <dbReference type="SAM" id="MobiDB-lite"/>
    </source>
</evidence>
<gene>
    <name evidence="9" type="ORF">HETIRDRAFT_35628</name>
</gene>
<dbReference type="InterPro" id="IPR012337">
    <property type="entry name" value="RNaseH-like_sf"/>
</dbReference>
<dbReference type="GO" id="GO:0010629">
    <property type="term" value="P:negative regulation of gene expression"/>
    <property type="evidence" value="ECO:0007669"/>
    <property type="project" value="UniProtKB-ARBA"/>
</dbReference>
<accession>W4K3D0</accession>
<feature type="domain" description="Exonuclease" evidence="8">
    <location>
        <begin position="292"/>
        <end position="455"/>
    </location>
</feature>
<dbReference type="InterPro" id="IPR036397">
    <property type="entry name" value="RNaseH_sf"/>
</dbReference>
<dbReference type="FunCoup" id="W4K3D0">
    <property type="interactions" value="333"/>
</dbReference>
<evidence type="ECO:0000256" key="3">
    <source>
        <dbReference type="ARBA" id="ARBA00022722"/>
    </source>
</evidence>
<evidence type="ECO:0000256" key="6">
    <source>
        <dbReference type="ARBA" id="ARBA00023242"/>
    </source>
</evidence>
<feature type="region of interest" description="Disordered" evidence="7">
    <location>
        <begin position="1"/>
        <end position="28"/>
    </location>
</feature>
<dbReference type="PANTHER" id="PTHR12801:SF115">
    <property type="entry name" value="FI18136P1-RELATED"/>
    <property type="match status" value="1"/>
</dbReference>
<dbReference type="RefSeq" id="XP_009547915.1">
    <property type="nucleotide sequence ID" value="XM_009549620.1"/>
</dbReference>
<dbReference type="FunFam" id="3.30.420.10:FF:000031">
    <property type="entry name" value="RNA exonuclease 1"/>
    <property type="match status" value="1"/>
</dbReference>
<dbReference type="InParanoid" id="W4K3D0"/>
<reference evidence="9 10" key="1">
    <citation type="journal article" date="2012" name="New Phytol.">
        <title>Insight into trade-off between wood decay and parasitism from the genome of a fungal forest pathogen.</title>
        <authorList>
            <person name="Olson A."/>
            <person name="Aerts A."/>
            <person name="Asiegbu F."/>
            <person name="Belbahri L."/>
            <person name="Bouzid O."/>
            <person name="Broberg A."/>
            <person name="Canback B."/>
            <person name="Coutinho P.M."/>
            <person name="Cullen D."/>
            <person name="Dalman K."/>
            <person name="Deflorio G."/>
            <person name="van Diepen L.T."/>
            <person name="Dunand C."/>
            <person name="Duplessis S."/>
            <person name="Durling M."/>
            <person name="Gonthier P."/>
            <person name="Grimwood J."/>
            <person name="Fossdal C.G."/>
            <person name="Hansson D."/>
            <person name="Henrissat B."/>
            <person name="Hietala A."/>
            <person name="Himmelstrand K."/>
            <person name="Hoffmeister D."/>
            <person name="Hogberg N."/>
            <person name="James T.Y."/>
            <person name="Karlsson M."/>
            <person name="Kohler A."/>
            <person name="Kues U."/>
            <person name="Lee Y.H."/>
            <person name="Lin Y.C."/>
            <person name="Lind M."/>
            <person name="Lindquist E."/>
            <person name="Lombard V."/>
            <person name="Lucas S."/>
            <person name="Lunden K."/>
            <person name="Morin E."/>
            <person name="Murat C."/>
            <person name="Park J."/>
            <person name="Raffaello T."/>
            <person name="Rouze P."/>
            <person name="Salamov A."/>
            <person name="Schmutz J."/>
            <person name="Solheim H."/>
            <person name="Stahlberg J."/>
            <person name="Velez H."/>
            <person name="de Vries R.P."/>
            <person name="Wiebenga A."/>
            <person name="Woodward S."/>
            <person name="Yakovlev I."/>
            <person name="Garbelotto M."/>
            <person name="Martin F."/>
            <person name="Grigoriev I.V."/>
            <person name="Stenlid J."/>
        </authorList>
    </citation>
    <scope>NUCLEOTIDE SEQUENCE [LARGE SCALE GENOMIC DNA]</scope>
    <source>
        <strain evidence="9 10">TC 32-1</strain>
    </source>
</reference>
<dbReference type="InterPro" id="IPR047021">
    <property type="entry name" value="REXO1/3/4-like"/>
</dbReference>
<dbReference type="KEGG" id="hir:HETIRDRAFT_35628"/>
<dbReference type="OrthoDB" id="206335at2759"/>
<evidence type="ECO:0000259" key="8">
    <source>
        <dbReference type="SMART" id="SM00479"/>
    </source>
</evidence>
<keyword evidence="5" id="KW-0269">Exonuclease</keyword>
<evidence type="ECO:0000313" key="9">
    <source>
        <dbReference type="EMBL" id="ETW79586.1"/>
    </source>
</evidence>
<dbReference type="GeneID" id="20671797"/>
<dbReference type="Proteomes" id="UP000030671">
    <property type="component" value="Unassembled WGS sequence"/>
</dbReference>
<dbReference type="InterPro" id="IPR034922">
    <property type="entry name" value="REX1-like_exo"/>
</dbReference>
<dbReference type="EMBL" id="KI925460">
    <property type="protein sequence ID" value="ETW79586.1"/>
    <property type="molecule type" value="Genomic_DNA"/>
</dbReference>
<evidence type="ECO:0000256" key="4">
    <source>
        <dbReference type="ARBA" id="ARBA00022801"/>
    </source>
</evidence>
<dbReference type="Pfam" id="PF00929">
    <property type="entry name" value="RNase_T"/>
    <property type="match status" value="1"/>
</dbReference>
<comment type="similarity">
    <text evidence="2">Belongs to the REXO1/REXO3 family.</text>
</comment>
<keyword evidence="3" id="KW-0540">Nuclease</keyword>
<dbReference type="SUPFAM" id="SSF53098">
    <property type="entry name" value="Ribonuclease H-like"/>
    <property type="match status" value="1"/>
</dbReference>
<dbReference type="eggNOG" id="KOG2248">
    <property type="taxonomic scope" value="Eukaryota"/>
</dbReference>
<dbReference type="STRING" id="747525.W4K3D0"/>
<dbReference type="PANTHER" id="PTHR12801">
    <property type="entry name" value="RNA EXONUCLEASE REXO1 / RECO3 FAMILY MEMBER-RELATED"/>
    <property type="match status" value="1"/>
</dbReference>